<dbReference type="EMBL" id="MDYN01000001">
    <property type="protein sequence ID" value="OQD90395.1"/>
    <property type="molecule type" value="Genomic_DNA"/>
</dbReference>
<keyword evidence="2" id="KW-1185">Reference proteome</keyword>
<evidence type="ECO:0000313" key="1">
    <source>
        <dbReference type="EMBL" id="OQD90395.1"/>
    </source>
</evidence>
<name>A0A1V6QMI7_9EURO</name>
<dbReference type="OrthoDB" id="5118255at2759"/>
<proteinExistence type="predicted"/>
<accession>A0A1V6QMI7</accession>
<protein>
    <submittedName>
        <fullName evidence="1">Uncharacterized protein</fullName>
    </submittedName>
</protein>
<reference evidence="2" key="1">
    <citation type="journal article" date="2017" name="Nat. Microbiol.">
        <title>Global analysis of biosynthetic gene clusters reveals vast potential of secondary metabolite production in Penicillium species.</title>
        <authorList>
            <person name="Nielsen J.C."/>
            <person name="Grijseels S."/>
            <person name="Prigent S."/>
            <person name="Ji B."/>
            <person name="Dainat J."/>
            <person name="Nielsen K.F."/>
            <person name="Frisvad J.C."/>
            <person name="Workman M."/>
            <person name="Nielsen J."/>
        </authorList>
    </citation>
    <scope>NUCLEOTIDE SEQUENCE [LARGE SCALE GENOMIC DNA]</scope>
    <source>
        <strain evidence="2">IBT 31811</strain>
    </source>
</reference>
<dbReference type="AlphaFoldDB" id="A0A1V6QMI7"/>
<dbReference type="Proteomes" id="UP000191672">
    <property type="component" value="Unassembled WGS sequence"/>
</dbReference>
<organism evidence="1 2">
    <name type="scientific">Penicillium antarcticum</name>
    <dbReference type="NCBI Taxonomy" id="416450"/>
    <lineage>
        <taxon>Eukaryota</taxon>
        <taxon>Fungi</taxon>
        <taxon>Dikarya</taxon>
        <taxon>Ascomycota</taxon>
        <taxon>Pezizomycotina</taxon>
        <taxon>Eurotiomycetes</taxon>
        <taxon>Eurotiomycetidae</taxon>
        <taxon>Eurotiales</taxon>
        <taxon>Aspergillaceae</taxon>
        <taxon>Penicillium</taxon>
    </lineage>
</organism>
<sequence>MHSIASLGPGDLTPFPNPGVRRIGFGEDPPQFTVAHLLIHGWAVQRLSECNDPPIGDFKIWAKEVDSLSPKEREELPRDSDLKSCHTLWRDQIYYMWNHVFYDVGNWMANTYGTGTFKPPNTEVFPIEFPKPHENGDGEKKPVATKVWDTETLLAPAYLAPGVSLRVETFEPGQENGEPFHPADFNHKDRYNVWYVKKGLQMRFYVEGDWDQSTDGVAAVMVYGNMLGEPFKFVDEESEESEEDENGEHEE</sequence>
<comment type="caution">
    <text evidence="1">The sequence shown here is derived from an EMBL/GenBank/DDBJ whole genome shotgun (WGS) entry which is preliminary data.</text>
</comment>
<evidence type="ECO:0000313" key="2">
    <source>
        <dbReference type="Proteomes" id="UP000191672"/>
    </source>
</evidence>
<gene>
    <name evidence="1" type="ORF">PENANT_c001G11483</name>
</gene>